<dbReference type="Pfam" id="PF13692">
    <property type="entry name" value="Glyco_trans_1_4"/>
    <property type="match status" value="1"/>
</dbReference>
<dbReference type="PANTHER" id="PTHR45947">
    <property type="entry name" value="SULFOQUINOVOSYL TRANSFERASE SQD2"/>
    <property type="match status" value="1"/>
</dbReference>
<evidence type="ECO:0000313" key="2">
    <source>
        <dbReference type="EMBL" id="KAA8667110.1"/>
    </source>
</evidence>
<dbReference type="RefSeq" id="WP_086711337.1">
    <property type="nucleotide sequence ID" value="NZ_AP025492.1"/>
</dbReference>
<reference evidence="2 3" key="1">
    <citation type="submission" date="2019-09" db="EMBL/GenBank/DDBJ databases">
        <title>Draft genome sequence of various Type strains from the CCUG.</title>
        <authorList>
            <person name="Pineiro-Iglesias B."/>
            <person name="Tunovic T."/>
            <person name="Unosson C."/>
            <person name="Inganas E."/>
            <person name="Ohlen M."/>
            <person name="Cardew S."/>
            <person name="Jensie-Markopoulos S."/>
            <person name="Salva-Serra F."/>
            <person name="Jaen-Luchoro D."/>
            <person name="Karlsson R."/>
            <person name="Svensson-Stadler L."/>
            <person name="Chun J."/>
            <person name="Moore E."/>
        </authorList>
    </citation>
    <scope>NUCLEOTIDE SEQUENCE [LARGE SCALE GENOMIC DNA]</scope>
    <source>
        <strain evidence="2 3">CCUG 56969T</strain>
    </source>
</reference>
<dbReference type="SUPFAM" id="SSF53756">
    <property type="entry name" value="UDP-Glycosyltransferase/glycogen phosphorylase"/>
    <property type="match status" value="1"/>
</dbReference>
<evidence type="ECO:0000313" key="3">
    <source>
        <dbReference type="Proteomes" id="UP000322521"/>
    </source>
</evidence>
<dbReference type="AlphaFoldDB" id="A0A5M9N7T9"/>
<dbReference type="PANTHER" id="PTHR45947:SF3">
    <property type="entry name" value="SULFOQUINOVOSYL TRANSFERASE SQD2"/>
    <property type="match status" value="1"/>
</dbReference>
<dbReference type="GO" id="GO:0016758">
    <property type="term" value="F:hexosyltransferase activity"/>
    <property type="evidence" value="ECO:0007669"/>
    <property type="project" value="TreeGrafter"/>
</dbReference>
<evidence type="ECO:0000259" key="1">
    <source>
        <dbReference type="Pfam" id="PF13439"/>
    </source>
</evidence>
<organism evidence="2 3">
    <name type="scientific">Vibrio gigantis</name>
    <dbReference type="NCBI Taxonomy" id="296199"/>
    <lineage>
        <taxon>Bacteria</taxon>
        <taxon>Pseudomonadati</taxon>
        <taxon>Pseudomonadota</taxon>
        <taxon>Gammaproteobacteria</taxon>
        <taxon>Vibrionales</taxon>
        <taxon>Vibrionaceae</taxon>
        <taxon>Vibrio</taxon>
    </lineage>
</organism>
<protein>
    <submittedName>
        <fullName evidence="2">Glycosyltransferase family 4 protein</fullName>
    </submittedName>
</protein>
<sequence>MSTIKPKPHPKPHEIWLFLDSQTFGGIETHVIELAKGLTNHNCNTRVILLTQYEPESSIVARLAKENLPYSYLADLSQTKSNAVAQLRSAANQHMPQLIHAHGYKASIISKCAKLINKRSPALKQLSTYHAGETPSGRVWLYDFIDRYTCWVSDRSLVVSDKIRQKLPTRSVLLNNFVNVPSASVLSRSDTTHPVSHFRFGFVGRLSHEKAADRFVELATYFPQHQFDLFGDGPERSKVAETSPENCHFHGHQNDMALVWPQIDVLIIPSRFEGLPMAALEAMVRGIPVIATAVGNLPELISHRENSYLAQSTSDLRDCVDEWLNLSHSQQVSISNSAKRSIIDHYSPQAVIPKLLTYYAL</sequence>
<dbReference type="Pfam" id="PF13439">
    <property type="entry name" value="Glyco_transf_4"/>
    <property type="match status" value="1"/>
</dbReference>
<dbReference type="EMBL" id="VXJS01000015">
    <property type="protein sequence ID" value="KAA8667110.1"/>
    <property type="molecule type" value="Genomic_DNA"/>
</dbReference>
<keyword evidence="3" id="KW-1185">Reference proteome</keyword>
<keyword evidence="2" id="KW-0808">Transferase</keyword>
<comment type="caution">
    <text evidence="2">The sequence shown here is derived from an EMBL/GenBank/DDBJ whole genome shotgun (WGS) entry which is preliminary data.</text>
</comment>
<dbReference type="Proteomes" id="UP000322521">
    <property type="component" value="Unassembled WGS sequence"/>
</dbReference>
<name>A0A5M9N7T9_9VIBR</name>
<dbReference type="InterPro" id="IPR050194">
    <property type="entry name" value="Glycosyltransferase_grp1"/>
</dbReference>
<proteinExistence type="predicted"/>
<dbReference type="OrthoDB" id="9768937at2"/>
<gene>
    <name evidence="2" type="ORF">F4W18_21185</name>
</gene>
<accession>A0A5M9N7T9</accession>
<dbReference type="InterPro" id="IPR028098">
    <property type="entry name" value="Glyco_trans_4-like_N"/>
</dbReference>
<dbReference type="Gene3D" id="3.40.50.2000">
    <property type="entry name" value="Glycogen Phosphorylase B"/>
    <property type="match status" value="2"/>
</dbReference>
<dbReference type="CDD" id="cd03801">
    <property type="entry name" value="GT4_PimA-like"/>
    <property type="match status" value="1"/>
</dbReference>
<feature type="domain" description="Glycosyltransferase subfamily 4-like N-terminal" evidence="1">
    <location>
        <begin position="24"/>
        <end position="167"/>
    </location>
</feature>